<keyword evidence="7 10" id="KW-0472">Membrane</keyword>
<feature type="domain" description="TonB-dependent receptor plug" evidence="14">
    <location>
        <begin position="66"/>
        <end position="166"/>
    </location>
</feature>
<gene>
    <name evidence="15" type="ORF">ABENE_11055</name>
</gene>
<dbReference type="PANTHER" id="PTHR32552:SF82">
    <property type="entry name" value="FCUA PROTEIN"/>
    <property type="match status" value="1"/>
</dbReference>
<proteinExistence type="inferred from homology"/>
<keyword evidence="5 10" id="KW-0812">Transmembrane</keyword>
<evidence type="ECO:0000256" key="6">
    <source>
        <dbReference type="ARBA" id="ARBA00023077"/>
    </source>
</evidence>
<dbReference type="InterPro" id="IPR000531">
    <property type="entry name" value="Beta-barrel_TonB"/>
</dbReference>
<dbReference type="RefSeq" id="WP_018082672.1">
    <property type="nucleotide sequence ID" value="NZ_AQWM01000017.1"/>
</dbReference>
<comment type="caution">
    <text evidence="15">The sequence shown here is derived from an EMBL/GenBank/DDBJ whole genome shotgun (WGS) entry which is preliminary data.</text>
</comment>
<protein>
    <recommendedName>
        <fullName evidence="17">TonB-denpendent receptor</fullName>
    </recommendedName>
</protein>
<evidence type="ECO:0008006" key="17">
    <source>
        <dbReference type="Google" id="ProtNLM"/>
    </source>
</evidence>
<dbReference type="GO" id="GO:0015344">
    <property type="term" value="F:siderophore uptake transmembrane transporter activity"/>
    <property type="evidence" value="ECO:0007669"/>
    <property type="project" value="TreeGrafter"/>
</dbReference>
<dbReference type="NCBIfam" id="TIGR01783">
    <property type="entry name" value="TonB-siderophor"/>
    <property type="match status" value="1"/>
</dbReference>
<evidence type="ECO:0000256" key="8">
    <source>
        <dbReference type="ARBA" id="ARBA00023170"/>
    </source>
</evidence>
<dbReference type="PATRIC" id="fig|1121022.4.peg.2236"/>
<evidence type="ECO:0000256" key="5">
    <source>
        <dbReference type="ARBA" id="ARBA00022692"/>
    </source>
</evidence>
<evidence type="ECO:0000313" key="16">
    <source>
        <dbReference type="Proteomes" id="UP000017837"/>
    </source>
</evidence>
<dbReference type="OrthoDB" id="9760333at2"/>
<dbReference type="PANTHER" id="PTHR32552">
    <property type="entry name" value="FERRICHROME IRON RECEPTOR-RELATED"/>
    <property type="match status" value="1"/>
</dbReference>
<dbReference type="InterPro" id="IPR036942">
    <property type="entry name" value="Beta-barrel_TonB_sf"/>
</dbReference>
<dbReference type="GO" id="GO:0015891">
    <property type="term" value="P:siderophore transport"/>
    <property type="evidence" value="ECO:0007669"/>
    <property type="project" value="InterPro"/>
</dbReference>
<feature type="chain" id="PRO_5004727383" description="TonB-denpendent receptor" evidence="12">
    <location>
        <begin position="28"/>
        <end position="704"/>
    </location>
</feature>
<dbReference type="PROSITE" id="PS52016">
    <property type="entry name" value="TONB_DEPENDENT_REC_3"/>
    <property type="match status" value="1"/>
</dbReference>
<dbReference type="Pfam" id="PF00593">
    <property type="entry name" value="TonB_dep_Rec_b-barrel"/>
    <property type="match status" value="1"/>
</dbReference>
<dbReference type="Gene3D" id="2.40.170.20">
    <property type="entry name" value="TonB-dependent receptor, beta-barrel domain"/>
    <property type="match status" value="1"/>
</dbReference>
<dbReference type="InterPro" id="IPR010105">
    <property type="entry name" value="TonB_sidphr_rcpt"/>
</dbReference>
<dbReference type="Gene3D" id="2.170.130.10">
    <property type="entry name" value="TonB-dependent receptor, plug domain"/>
    <property type="match status" value="1"/>
</dbReference>
<dbReference type="InterPro" id="IPR012910">
    <property type="entry name" value="Plug_dom"/>
</dbReference>
<evidence type="ECO:0000256" key="7">
    <source>
        <dbReference type="ARBA" id="ARBA00023136"/>
    </source>
</evidence>
<dbReference type="eggNOG" id="COG4773">
    <property type="taxonomic scope" value="Bacteria"/>
</dbReference>
<dbReference type="CDD" id="cd01347">
    <property type="entry name" value="ligand_gated_channel"/>
    <property type="match status" value="1"/>
</dbReference>
<evidence type="ECO:0000259" key="14">
    <source>
        <dbReference type="Pfam" id="PF07715"/>
    </source>
</evidence>
<dbReference type="Proteomes" id="UP000017837">
    <property type="component" value="Unassembled WGS sequence"/>
</dbReference>
<keyword evidence="12" id="KW-0732">Signal</keyword>
<name>V4PRP1_9CAUL</name>
<dbReference type="EMBL" id="AWGB01000020">
    <property type="protein sequence ID" value="ESQ90981.1"/>
    <property type="molecule type" value="Genomic_DNA"/>
</dbReference>
<reference evidence="15 16" key="1">
    <citation type="journal article" date="2014" name="Nature">
        <title>Sequential evolution of bacterial morphology by co-option of a developmental regulator.</title>
        <authorList>
            <person name="Jiang C."/>
            <person name="Brown P.J."/>
            <person name="Ducret A."/>
            <person name="Brun Y.V."/>
        </authorList>
    </citation>
    <scope>NUCLEOTIDE SEQUENCE [LARGE SCALE GENOMIC DNA]</scope>
    <source>
        <strain evidence="15 16">DSM 16100</strain>
    </source>
</reference>
<dbReference type="AlphaFoldDB" id="V4PRP1"/>
<dbReference type="Pfam" id="PF07715">
    <property type="entry name" value="Plug"/>
    <property type="match status" value="1"/>
</dbReference>
<dbReference type="InterPro" id="IPR037066">
    <property type="entry name" value="Plug_dom_sf"/>
</dbReference>
<dbReference type="InterPro" id="IPR039426">
    <property type="entry name" value="TonB-dep_rcpt-like"/>
</dbReference>
<evidence type="ECO:0000313" key="15">
    <source>
        <dbReference type="EMBL" id="ESQ90981.1"/>
    </source>
</evidence>
<dbReference type="GO" id="GO:0009279">
    <property type="term" value="C:cell outer membrane"/>
    <property type="evidence" value="ECO:0007669"/>
    <property type="project" value="UniProtKB-SubCell"/>
</dbReference>
<feature type="signal peptide" evidence="12">
    <location>
        <begin position="1"/>
        <end position="27"/>
    </location>
</feature>
<keyword evidence="3 10" id="KW-0813">Transport</keyword>
<comment type="similarity">
    <text evidence="2 10 11">Belongs to the TonB-dependent receptor family.</text>
</comment>
<evidence type="ECO:0000256" key="4">
    <source>
        <dbReference type="ARBA" id="ARBA00022452"/>
    </source>
</evidence>
<sequence>MKRSLFTTTASLLVLAAVSVAPVHAYAATSDAAVSNSDEQIETVTVKGLRRTAIPTTGALGTRSALDTPFGLSVIDADALLDRQVNSLGQVFADDPSVNAAGNSYTFHSNHINVRGLQLDESNGFKINNLPIYSFSIELPLEVFQQVELLKGATGFQYGFGSPGGIVNYVTKKPTDKTTATFDVGYHGGSLIEAHADVGGRLGANDVFGYRINAVAESGDAYNGAEIHRNALTGSFDARLTPDLLWTADLIYQERDTSGQVQGFGTAFYTGTEIIPTVDGGRELPASDGTFFNTKFALASTGLKWQINETWKAKFDVSVTDRLARFAADWFYPVDASGDTVDYLNASRSENKVDLFQALAEGDVTTGSLKHHLVFGASYQKQENYANANQVWGYLGNLNLYGNTRLTWDKSNTYAPYHSADFIQTAIFASDSIDLTTKLQVLAGLRYTDYEQTSFTRTGAQASKYNQSPITPTLALLYKPVPDATLYASYVEALEQGSVVGASYANADQVLEPLRSKQYEIGAKYKSKAWGGNAALFRVERGAEYGNASNVFVQNGEIRYEGLEVNGYVSLTESLRLSGGVTALDTAYQKGDPALDGNRAAGAPRTQAVANLDYRVNAVPGLSLNIGARANSNEAIDETNSLFLPGYTVFNAGGRYTTEISGRPVTFRLQVENLGDKQFWYYVQPGYFYAGAPLNASFNIQVGF</sequence>
<evidence type="ECO:0000256" key="3">
    <source>
        <dbReference type="ARBA" id="ARBA00022448"/>
    </source>
</evidence>
<organism evidence="15 16">
    <name type="scientific">Asticcacaulis benevestitus DSM 16100 = ATCC BAA-896</name>
    <dbReference type="NCBI Taxonomy" id="1121022"/>
    <lineage>
        <taxon>Bacteria</taxon>
        <taxon>Pseudomonadati</taxon>
        <taxon>Pseudomonadota</taxon>
        <taxon>Alphaproteobacteria</taxon>
        <taxon>Caulobacterales</taxon>
        <taxon>Caulobacteraceae</taxon>
        <taxon>Asticcacaulis</taxon>
    </lineage>
</organism>
<dbReference type="SUPFAM" id="SSF56935">
    <property type="entry name" value="Porins"/>
    <property type="match status" value="1"/>
</dbReference>
<evidence type="ECO:0000256" key="12">
    <source>
        <dbReference type="SAM" id="SignalP"/>
    </source>
</evidence>
<comment type="subcellular location">
    <subcellularLocation>
        <location evidence="1 10">Cell outer membrane</location>
        <topology evidence="1 10">Multi-pass membrane protein</topology>
    </subcellularLocation>
</comment>
<evidence type="ECO:0000256" key="1">
    <source>
        <dbReference type="ARBA" id="ARBA00004571"/>
    </source>
</evidence>
<keyword evidence="8" id="KW-0675">Receptor</keyword>
<accession>V4PRP1</accession>
<dbReference type="STRING" id="1121022.GCA_000376105_03005"/>
<evidence type="ECO:0000256" key="9">
    <source>
        <dbReference type="ARBA" id="ARBA00023237"/>
    </source>
</evidence>
<evidence type="ECO:0000256" key="2">
    <source>
        <dbReference type="ARBA" id="ARBA00009810"/>
    </source>
</evidence>
<evidence type="ECO:0000256" key="10">
    <source>
        <dbReference type="PROSITE-ProRule" id="PRU01360"/>
    </source>
</evidence>
<feature type="domain" description="TonB-dependent receptor-like beta-barrel" evidence="13">
    <location>
        <begin position="259"/>
        <end position="674"/>
    </location>
</feature>
<keyword evidence="4 10" id="KW-1134">Transmembrane beta strand</keyword>
<keyword evidence="16" id="KW-1185">Reference proteome</keyword>
<keyword evidence="6 11" id="KW-0798">TonB box</keyword>
<keyword evidence="9 10" id="KW-0998">Cell outer membrane</keyword>
<evidence type="ECO:0000259" key="13">
    <source>
        <dbReference type="Pfam" id="PF00593"/>
    </source>
</evidence>
<evidence type="ECO:0000256" key="11">
    <source>
        <dbReference type="RuleBase" id="RU003357"/>
    </source>
</evidence>
<dbReference type="GO" id="GO:0038023">
    <property type="term" value="F:signaling receptor activity"/>
    <property type="evidence" value="ECO:0007669"/>
    <property type="project" value="InterPro"/>
</dbReference>